<protein>
    <submittedName>
        <fullName evidence="2">Amidohydrolase</fullName>
    </submittedName>
</protein>
<evidence type="ECO:0000313" key="2">
    <source>
        <dbReference type="EMBL" id="WDG07779.1"/>
    </source>
</evidence>
<dbReference type="InterPro" id="IPR011059">
    <property type="entry name" value="Metal-dep_hydrolase_composite"/>
</dbReference>
<proteinExistence type="predicted"/>
<organism evidence="2 3">
    <name type="scientific">Vibrio campbellii</name>
    <dbReference type="NCBI Taxonomy" id="680"/>
    <lineage>
        <taxon>Bacteria</taxon>
        <taxon>Pseudomonadati</taxon>
        <taxon>Pseudomonadota</taxon>
        <taxon>Gammaproteobacteria</taxon>
        <taxon>Vibrionales</taxon>
        <taxon>Vibrionaceae</taxon>
        <taxon>Vibrio</taxon>
    </lineage>
</organism>
<dbReference type="PROSITE" id="PS51257">
    <property type="entry name" value="PROKAR_LIPOPROTEIN"/>
    <property type="match status" value="1"/>
</dbReference>
<dbReference type="Gene3D" id="3.10.310.70">
    <property type="match status" value="1"/>
</dbReference>
<reference evidence="2" key="1">
    <citation type="submission" date="2023-02" db="EMBL/GenBank/DDBJ databases">
        <title>Isolation, identification, and genome analysis of Vibrio campbellii in the Penaeus vannamei larvae stage.</title>
        <authorList>
            <person name="Huang T."/>
            <person name="Zhang B."/>
        </authorList>
    </citation>
    <scope>NUCLEOTIDE SEQUENCE</scope>
    <source>
        <strain evidence="2">20220413_1</strain>
    </source>
</reference>
<dbReference type="Proteomes" id="UP001219537">
    <property type="component" value="Chromosome 1"/>
</dbReference>
<dbReference type="PANTHER" id="PTHR22642:SF2">
    <property type="entry name" value="PROTEIN LONG AFTER FAR-RED 3"/>
    <property type="match status" value="1"/>
</dbReference>
<dbReference type="InterPro" id="IPR013108">
    <property type="entry name" value="Amidohydro_3"/>
</dbReference>
<sequence>MKSTWIPFALSSLALTGCFSDETKQAEAVAEPIKVTAADKIFFGGDILTMAGDTPEYAEAIATLGEKIIYVGSKEGAMEHKFGKTQLVDLKGKALLPGFIDPHSHVYGVGLQAMVANVLPSPDGQADTVDDIVAILKSADQDDTQRLFIEKTGWILGFGYDDAQLDRYPTKADLDKVSTDKPVLIIHTSGHLSVANSKALELAGITAESQDPQGGVIRRMEGSQEPNGVLEENAHFAMLFGLTKVIDLELQDMMLEAAQKMYAEYGYTTAQEGRATTEGYEAMKRASKEGKLLIDLVAYADMVSSSEFMSSEYNSPTYTNHFRIGGVKLNFDGSPQGKTAWLTQPYFHPPHGQSKSYLGYPTFKDEQAYQYVETAFKNDWQVLTHSNGDAAIEQFIDAVEKANEKLGKKDRRPVLIHGQTIRQDQIDRLAELGIFPSLFPMHTFYWGDWHAESVLGHPRADFISPTKAVRNAGLMFSTHHDAPVALPSSFRVLDATVNRTTRTDKVLGPDQRVDAYTALQAMTIWPAYQHFEETTKGSLEVGKNADLIILDKNPLKVEPDTLKDLKVQQTISRGETAYQR</sequence>
<evidence type="ECO:0000313" key="3">
    <source>
        <dbReference type="Proteomes" id="UP001219537"/>
    </source>
</evidence>
<dbReference type="PANTHER" id="PTHR22642">
    <property type="entry name" value="IMIDAZOLONEPROPIONASE"/>
    <property type="match status" value="1"/>
</dbReference>
<dbReference type="SUPFAM" id="SSF51556">
    <property type="entry name" value="Metallo-dependent hydrolases"/>
    <property type="match status" value="1"/>
</dbReference>
<dbReference type="EMBL" id="CP117988">
    <property type="protein sequence ID" value="WDG07779.1"/>
    <property type="molecule type" value="Genomic_DNA"/>
</dbReference>
<name>A0AAQ2XW68_9VIBR</name>
<dbReference type="InterPro" id="IPR033932">
    <property type="entry name" value="YtcJ-like"/>
</dbReference>
<gene>
    <name evidence="2" type="ORF">PUN50_13760</name>
</gene>
<dbReference type="Gene3D" id="3.20.20.140">
    <property type="entry name" value="Metal-dependent hydrolases"/>
    <property type="match status" value="1"/>
</dbReference>
<dbReference type="Pfam" id="PF07969">
    <property type="entry name" value="Amidohydro_3"/>
    <property type="match status" value="1"/>
</dbReference>
<evidence type="ECO:0000259" key="1">
    <source>
        <dbReference type="Pfam" id="PF07969"/>
    </source>
</evidence>
<dbReference type="SUPFAM" id="SSF51338">
    <property type="entry name" value="Composite domain of metallo-dependent hydrolases"/>
    <property type="match status" value="1"/>
</dbReference>
<dbReference type="GO" id="GO:0016810">
    <property type="term" value="F:hydrolase activity, acting on carbon-nitrogen (but not peptide) bonds"/>
    <property type="evidence" value="ECO:0007669"/>
    <property type="project" value="InterPro"/>
</dbReference>
<dbReference type="AlphaFoldDB" id="A0AAQ2XW68"/>
<dbReference type="Gene3D" id="2.30.40.10">
    <property type="entry name" value="Urease, subunit C, domain 1"/>
    <property type="match status" value="1"/>
</dbReference>
<feature type="domain" description="Amidohydrolase 3" evidence="1">
    <location>
        <begin position="86"/>
        <end position="578"/>
    </location>
</feature>
<dbReference type="InterPro" id="IPR032466">
    <property type="entry name" value="Metal_Hydrolase"/>
</dbReference>
<accession>A0AAQ2XW68</accession>
<dbReference type="RefSeq" id="WP_038890707.1">
    <property type="nucleotide sequence ID" value="NZ_CP019293.1"/>
</dbReference>
<dbReference type="CDD" id="cd01300">
    <property type="entry name" value="YtcJ_like"/>
    <property type="match status" value="1"/>
</dbReference>